<proteinExistence type="predicted"/>
<keyword evidence="2" id="KW-1185">Reference proteome</keyword>
<organism evidence="1 2">
    <name type="scientific">Ephemerocybe angulata</name>
    <dbReference type="NCBI Taxonomy" id="980116"/>
    <lineage>
        <taxon>Eukaryota</taxon>
        <taxon>Fungi</taxon>
        <taxon>Dikarya</taxon>
        <taxon>Basidiomycota</taxon>
        <taxon>Agaricomycotina</taxon>
        <taxon>Agaricomycetes</taxon>
        <taxon>Agaricomycetidae</taxon>
        <taxon>Agaricales</taxon>
        <taxon>Agaricineae</taxon>
        <taxon>Psathyrellaceae</taxon>
        <taxon>Ephemerocybe</taxon>
    </lineage>
</organism>
<comment type="caution">
    <text evidence="1">The sequence shown here is derived from an EMBL/GenBank/DDBJ whole genome shotgun (WGS) entry which is preliminary data.</text>
</comment>
<dbReference type="Proteomes" id="UP000521943">
    <property type="component" value="Unassembled WGS sequence"/>
</dbReference>
<gene>
    <name evidence="1" type="ORF">DFP72DRAFT_898944</name>
</gene>
<dbReference type="AlphaFoldDB" id="A0A8H6HZ12"/>
<name>A0A8H6HZ12_9AGAR</name>
<evidence type="ECO:0000313" key="1">
    <source>
        <dbReference type="EMBL" id="KAF6754396.1"/>
    </source>
</evidence>
<accession>A0A8H6HZ12</accession>
<protein>
    <submittedName>
        <fullName evidence="1">Uncharacterized protein</fullName>
    </submittedName>
</protein>
<evidence type="ECO:0000313" key="2">
    <source>
        <dbReference type="Proteomes" id="UP000521943"/>
    </source>
</evidence>
<reference evidence="1 2" key="1">
    <citation type="submission" date="2020-07" db="EMBL/GenBank/DDBJ databases">
        <title>Comparative genomics of pyrophilous fungi reveals a link between fire events and developmental genes.</title>
        <authorList>
            <consortium name="DOE Joint Genome Institute"/>
            <person name="Steindorff A.S."/>
            <person name="Carver A."/>
            <person name="Calhoun S."/>
            <person name="Stillman K."/>
            <person name="Liu H."/>
            <person name="Lipzen A."/>
            <person name="Pangilinan J."/>
            <person name="Labutti K."/>
            <person name="Bruns T.D."/>
            <person name="Grigoriev I.V."/>
        </authorList>
    </citation>
    <scope>NUCLEOTIDE SEQUENCE [LARGE SCALE GENOMIC DNA]</scope>
    <source>
        <strain evidence="1 2">CBS 144469</strain>
    </source>
</reference>
<sequence length="245" mass="25979">MPAQGDCFSSSTTMPAQDAFVSCSTTMTAQGACSSSFTAMPAPDIDGMMLEMMTKYPPHQLESIIAQLEKASSTQLQVEQLKLENQNRGEVDDKLRNFAAKVHADIEVKLGNFATRVHAEVTKIMDSYTEQVERSRGEANYWAQRAQQYCAQTERLLQTMQQGDSQAAKKRKMTGSLDGALGQDVQASGIDNYGLGGHRGGGFGNGHSGGLGGNPNATGMAYPSGGYGDVDLVASGSGGGFHSGY</sequence>
<dbReference type="EMBL" id="JACGCI010000034">
    <property type="protein sequence ID" value="KAF6754396.1"/>
    <property type="molecule type" value="Genomic_DNA"/>
</dbReference>